<keyword evidence="4" id="KW-1185">Reference proteome</keyword>
<dbReference type="EMBL" id="LIAE01009124">
    <property type="protein sequence ID" value="PAV71144.1"/>
    <property type="molecule type" value="Genomic_DNA"/>
</dbReference>
<accession>A0A2A2KAY7</accession>
<dbReference type="SUPFAM" id="SSF49344">
    <property type="entry name" value="CBD9-like"/>
    <property type="match status" value="1"/>
</dbReference>
<feature type="domain" description="DOMON" evidence="2">
    <location>
        <begin position="26"/>
        <end position="145"/>
    </location>
</feature>
<dbReference type="STRING" id="2018661.A0A2A2KAY7"/>
<dbReference type="PROSITE" id="PS50836">
    <property type="entry name" value="DOMON"/>
    <property type="match status" value="1"/>
</dbReference>
<evidence type="ECO:0000313" key="4">
    <source>
        <dbReference type="Proteomes" id="UP000218231"/>
    </source>
</evidence>
<evidence type="ECO:0000256" key="1">
    <source>
        <dbReference type="SAM" id="SignalP"/>
    </source>
</evidence>
<gene>
    <name evidence="3" type="ORF">WR25_07342</name>
</gene>
<sequence length="172" mass="19466">MMYQIFGLLFVLPVLVYSIPCSFIYGNQQVTYGIRNGTLHFRFVLTGIRPGTTGWTGVGFGSSMYSGIDTIMIRVLNNRILITDEYVRGYQPPYPDRINNVYVYGTRLTNGVMVAAFSRPIYSYEQPYDANLVGCTPWKFMVGLNRMDINGHAHHHSVTPIHQVVCLNNCVV</sequence>
<dbReference type="Pfam" id="PF03351">
    <property type="entry name" value="DOMON"/>
    <property type="match status" value="1"/>
</dbReference>
<protein>
    <recommendedName>
        <fullName evidence="2">DOMON domain-containing protein</fullName>
    </recommendedName>
</protein>
<reference evidence="3 4" key="1">
    <citation type="journal article" date="2017" name="Curr. Biol.">
        <title>Genome architecture and evolution of a unichromosomal asexual nematode.</title>
        <authorList>
            <person name="Fradin H."/>
            <person name="Zegar C."/>
            <person name="Gutwein M."/>
            <person name="Lucas J."/>
            <person name="Kovtun M."/>
            <person name="Corcoran D."/>
            <person name="Baugh L.R."/>
            <person name="Kiontke K."/>
            <person name="Gunsalus K."/>
            <person name="Fitch D.H."/>
            <person name="Piano F."/>
        </authorList>
    </citation>
    <scope>NUCLEOTIDE SEQUENCE [LARGE SCALE GENOMIC DNA]</scope>
    <source>
        <strain evidence="3">PF1309</strain>
    </source>
</reference>
<dbReference type="OrthoDB" id="5785632at2759"/>
<evidence type="ECO:0000259" key="2">
    <source>
        <dbReference type="PROSITE" id="PS50836"/>
    </source>
</evidence>
<dbReference type="PANTHER" id="PTHR36516:SF6">
    <property type="entry name" value="DOMON DOMAIN-CONTAINING PROTEIN"/>
    <property type="match status" value="1"/>
</dbReference>
<feature type="signal peptide" evidence="1">
    <location>
        <begin position="1"/>
        <end position="18"/>
    </location>
</feature>
<dbReference type="SMART" id="SM00664">
    <property type="entry name" value="DoH"/>
    <property type="match status" value="1"/>
</dbReference>
<feature type="chain" id="PRO_5012109917" description="DOMON domain-containing protein" evidence="1">
    <location>
        <begin position="19"/>
        <end position="172"/>
    </location>
</feature>
<proteinExistence type="predicted"/>
<comment type="caution">
    <text evidence="3">The sequence shown here is derived from an EMBL/GenBank/DDBJ whole genome shotgun (WGS) entry which is preliminary data.</text>
</comment>
<dbReference type="InterPro" id="IPR005018">
    <property type="entry name" value="DOMON_domain"/>
</dbReference>
<dbReference type="InterPro" id="IPR045266">
    <property type="entry name" value="DOH_DOMON"/>
</dbReference>
<evidence type="ECO:0000313" key="3">
    <source>
        <dbReference type="EMBL" id="PAV71144.1"/>
    </source>
</evidence>
<dbReference type="CDD" id="cd09631">
    <property type="entry name" value="DOMON_DOH"/>
    <property type="match status" value="1"/>
</dbReference>
<dbReference type="AlphaFoldDB" id="A0A2A2KAY7"/>
<dbReference type="Proteomes" id="UP000218231">
    <property type="component" value="Unassembled WGS sequence"/>
</dbReference>
<organism evidence="3 4">
    <name type="scientific">Diploscapter pachys</name>
    <dbReference type="NCBI Taxonomy" id="2018661"/>
    <lineage>
        <taxon>Eukaryota</taxon>
        <taxon>Metazoa</taxon>
        <taxon>Ecdysozoa</taxon>
        <taxon>Nematoda</taxon>
        <taxon>Chromadorea</taxon>
        <taxon>Rhabditida</taxon>
        <taxon>Rhabditina</taxon>
        <taxon>Rhabditomorpha</taxon>
        <taxon>Rhabditoidea</taxon>
        <taxon>Rhabditidae</taxon>
        <taxon>Diploscapter</taxon>
    </lineage>
</organism>
<keyword evidence="1" id="KW-0732">Signal</keyword>
<dbReference type="PANTHER" id="PTHR36516">
    <property type="entry name" value="PROTEIN CBG04168-RELATED"/>
    <property type="match status" value="1"/>
</dbReference>
<name>A0A2A2KAY7_9BILA</name>